<dbReference type="Gene3D" id="3.10.310.30">
    <property type="match status" value="1"/>
</dbReference>
<accession>A0A7Y9PG99</accession>
<dbReference type="AlphaFoldDB" id="A0A7Y9PG99"/>
<dbReference type="PANTHER" id="PTHR47618:SF1">
    <property type="entry name" value="BIFUNCTIONAL OLIGORIBONUCLEASE AND PAP PHOSPHATASE NRNA"/>
    <property type="match status" value="1"/>
</dbReference>
<dbReference type="EMBL" id="JACCCW010000001">
    <property type="protein sequence ID" value="NYF79373.1"/>
    <property type="molecule type" value="Genomic_DNA"/>
</dbReference>
<keyword evidence="3" id="KW-0378">Hydrolase</keyword>
<evidence type="ECO:0000313" key="3">
    <source>
        <dbReference type="EMBL" id="NYF79373.1"/>
    </source>
</evidence>
<comment type="caution">
    <text evidence="3">The sequence shown here is derived from an EMBL/GenBank/DDBJ whole genome shotgun (WGS) entry which is preliminary data.</text>
</comment>
<sequence>MTHEEAIATLLEILHNHKRFVVTSHARPDGDAVGSSLALAEILEQLGHEVDIVFADPVPDIYETLPNVGRIRHARHAGDDPRAVIILECDSTKRTELLGLEGRFIINIDHHASGRDFGSFNWIDENACAVAAMVFRIAVAAKVDITPSMATCLYTSILSDTGSFTYPGTSAETFALAHTLALKGASPSKIARDVLFTSPLSKIKLLGAALSNMECDGAIAWSWVTQQDLDRTGAIPEDCEGVVNHLISIAGVESAVFLRELPTANQFRLSIRSKGRVNVALVAESFGGGGHRTASGCTMEGPLASATGRILKQLRDELC</sequence>
<proteinExistence type="predicted"/>
<dbReference type="InterPro" id="IPR003156">
    <property type="entry name" value="DHHA1_dom"/>
</dbReference>
<dbReference type="EC" id="3.1.3.7" evidence="3"/>
<dbReference type="Pfam" id="PF02272">
    <property type="entry name" value="DHHA1"/>
    <property type="match status" value="1"/>
</dbReference>
<feature type="domain" description="DHHA1" evidence="2">
    <location>
        <begin position="232"/>
        <end position="316"/>
    </location>
</feature>
<dbReference type="EC" id="3.1.13.3" evidence="3"/>
<feature type="domain" description="DDH" evidence="1">
    <location>
        <begin position="20"/>
        <end position="157"/>
    </location>
</feature>
<dbReference type="RefSeq" id="WP_179489597.1">
    <property type="nucleotide sequence ID" value="NZ_JACCCW010000001.1"/>
</dbReference>
<protein>
    <submittedName>
        <fullName evidence="3">Phosphoesterase RecJ-like protein</fullName>
        <ecNumber evidence="3">3.1.13.3</ecNumber>
        <ecNumber evidence="3">3.1.3.7</ecNumber>
    </submittedName>
</protein>
<name>A0A7Y9PG99_9BACT</name>
<evidence type="ECO:0000259" key="2">
    <source>
        <dbReference type="Pfam" id="PF02272"/>
    </source>
</evidence>
<dbReference type="PANTHER" id="PTHR47618">
    <property type="entry name" value="BIFUNCTIONAL OLIGORIBONUCLEASE AND PAP PHOSPHATASE NRNA"/>
    <property type="match status" value="1"/>
</dbReference>
<reference evidence="3 4" key="1">
    <citation type="submission" date="2020-07" db="EMBL/GenBank/DDBJ databases">
        <title>Genomic Encyclopedia of Type Strains, Phase IV (KMG-V): Genome sequencing to study the core and pangenomes of soil and plant-associated prokaryotes.</title>
        <authorList>
            <person name="Whitman W."/>
        </authorList>
    </citation>
    <scope>NUCLEOTIDE SEQUENCE [LARGE SCALE GENOMIC DNA]</scope>
    <source>
        <strain evidence="3 4">X4EP2</strain>
    </source>
</reference>
<dbReference type="SUPFAM" id="SSF64182">
    <property type="entry name" value="DHH phosphoesterases"/>
    <property type="match status" value="1"/>
</dbReference>
<dbReference type="GO" id="GO:0003676">
    <property type="term" value="F:nucleic acid binding"/>
    <property type="evidence" value="ECO:0007669"/>
    <property type="project" value="InterPro"/>
</dbReference>
<dbReference type="Pfam" id="PF01368">
    <property type="entry name" value="DHH"/>
    <property type="match status" value="1"/>
</dbReference>
<evidence type="ECO:0000313" key="4">
    <source>
        <dbReference type="Proteomes" id="UP000589520"/>
    </source>
</evidence>
<dbReference type="InterPro" id="IPR038763">
    <property type="entry name" value="DHH_sf"/>
</dbReference>
<dbReference type="Proteomes" id="UP000589520">
    <property type="component" value="Unassembled WGS sequence"/>
</dbReference>
<gene>
    <name evidence="3" type="ORF">HDF17_001660</name>
</gene>
<keyword evidence="4" id="KW-1185">Reference proteome</keyword>
<dbReference type="Gene3D" id="3.90.1640.10">
    <property type="entry name" value="inorganic pyrophosphatase (n-terminal core)"/>
    <property type="match status" value="1"/>
</dbReference>
<organism evidence="3 4">
    <name type="scientific">Granulicella arctica</name>
    <dbReference type="NCBI Taxonomy" id="940613"/>
    <lineage>
        <taxon>Bacteria</taxon>
        <taxon>Pseudomonadati</taxon>
        <taxon>Acidobacteriota</taxon>
        <taxon>Terriglobia</taxon>
        <taxon>Terriglobales</taxon>
        <taxon>Acidobacteriaceae</taxon>
        <taxon>Granulicella</taxon>
    </lineage>
</organism>
<dbReference type="GO" id="GO:0008441">
    <property type="term" value="F:3'(2'),5'-bisphosphate nucleotidase activity"/>
    <property type="evidence" value="ECO:0007669"/>
    <property type="project" value="UniProtKB-EC"/>
</dbReference>
<dbReference type="InterPro" id="IPR001667">
    <property type="entry name" value="DDH_dom"/>
</dbReference>
<evidence type="ECO:0000259" key="1">
    <source>
        <dbReference type="Pfam" id="PF01368"/>
    </source>
</evidence>
<dbReference type="InterPro" id="IPR051319">
    <property type="entry name" value="Oligoribo/pAp-PDE_c-di-AMP_PDE"/>
</dbReference>